<dbReference type="GO" id="GO:0010181">
    <property type="term" value="F:FMN binding"/>
    <property type="evidence" value="ECO:0007669"/>
    <property type="project" value="InterPro"/>
</dbReference>
<keyword evidence="6" id="KW-0479">Metal-binding</keyword>
<evidence type="ECO:0000256" key="8">
    <source>
        <dbReference type="ARBA" id="ARBA00023004"/>
    </source>
</evidence>
<dbReference type="Gene3D" id="3.50.50.60">
    <property type="entry name" value="FAD/NAD(P)-binding domain"/>
    <property type="match status" value="1"/>
</dbReference>
<evidence type="ECO:0000256" key="3">
    <source>
        <dbReference type="ARBA" id="ARBA00011048"/>
    </source>
</evidence>
<keyword evidence="8" id="KW-0408">Iron</keyword>
<keyword evidence="7" id="KW-0560">Oxidoreductase</keyword>
<sequence length="666" mass="70886">MTKVAGIPAESVRHRYPHVFEPLQLGSVTIPNRIVRTAHTTHQPLTPGGGLAEYHLERARGGVGLSILGAASVHPSAAMELAPYDPATVPAYSRLMSRIERYPMRLMQQLWHPGSAAHANALGGPMWSAGDVPNPVRGLVPIPMTQTMIDDVVEGFAVSARHVREGGLHGVEIHAGHNYLVSQFLSPVTNNRTDDYGGCEENRLRFLREIVAAIRQETGADFPIGVRLSSDEDVPGGNTPADARRIAEALGDSVDFVDASFGGYYRFVRMMATGDGYPLGYELPASEQVTRGLAVPTIVTGRIMTLDDAERVLASGQADMVSMVRALIADPEIVRKTVDGREAEIRPCIGTNEGCVAGRRGTFGCVVNPVAGKEVTWTADPSPAPRAKRVLVGGGGPAGMEAARAAALRGHDVELLEMTRQLGGQVAIGAAAPHRSDYGAHVRWLADELTRLGVRIRLGVPLEPDIVSSLAPDVVIVAVGASPRTDGFTAARPAFRLSTAARRRVRTSWEVLGFGGRIDRASRVVVYDDDGDFEAISVVESLLDRACDVILVTRHPTFGVGLPEPASTAQAARDRIAGHPGFELIADAVLTDIGEDGVGVEFLGSGRTRRVVADTVVMVGAREPNREVAEVITEVFEGEVHVIGDASVPGRLRTAVLDGATVGRSI</sequence>
<keyword evidence="5" id="KW-0288">FMN</keyword>
<dbReference type="AlphaFoldDB" id="A0AAE4R2L0"/>
<dbReference type="SUPFAM" id="SSF51905">
    <property type="entry name" value="FAD/NAD(P)-binding domain"/>
    <property type="match status" value="1"/>
</dbReference>
<reference evidence="11" key="1">
    <citation type="submission" date="2023-10" db="EMBL/GenBank/DDBJ databases">
        <title>Development of a sustainable strategy for remediation of hydrocarbon-contaminated territories based on the waste exchange concept.</title>
        <authorList>
            <person name="Krivoruchko A."/>
        </authorList>
    </citation>
    <scope>NUCLEOTIDE SEQUENCE</scope>
    <source>
        <strain evidence="11">IEGM 1279</strain>
    </source>
</reference>
<evidence type="ECO:0000259" key="10">
    <source>
        <dbReference type="Pfam" id="PF00724"/>
    </source>
</evidence>
<dbReference type="Pfam" id="PF13450">
    <property type="entry name" value="NAD_binding_8"/>
    <property type="match status" value="1"/>
</dbReference>
<comment type="caution">
    <text evidence="11">The sequence shown here is derived from an EMBL/GenBank/DDBJ whole genome shotgun (WGS) entry which is preliminary data.</text>
</comment>
<evidence type="ECO:0000256" key="5">
    <source>
        <dbReference type="ARBA" id="ARBA00022643"/>
    </source>
</evidence>
<feature type="domain" description="NADH:flavin oxidoreductase/NADH oxidase N-terminal" evidence="10">
    <location>
        <begin position="19"/>
        <end position="343"/>
    </location>
</feature>
<dbReference type="GeneID" id="77173129"/>
<dbReference type="GO" id="GO:0008670">
    <property type="term" value="F:2,4-dienoyl-CoA reductase (NADPH) activity"/>
    <property type="evidence" value="ECO:0007669"/>
    <property type="project" value="TreeGrafter"/>
</dbReference>
<comment type="cofactor">
    <cofactor evidence="1">
        <name>FMN</name>
        <dbReference type="ChEBI" id="CHEBI:58210"/>
    </cofactor>
</comment>
<evidence type="ECO:0000256" key="2">
    <source>
        <dbReference type="ARBA" id="ARBA00001966"/>
    </source>
</evidence>
<dbReference type="PANTHER" id="PTHR42917">
    <property type="entry name" value="2,4-DIENOYL-COA REDUCTASE"/>
    <property type="match status" value="1"/>
</dbReference>
<comment type="similarity">
    <text evidence="3">In the N-terminal section; belongs to the NADH:flavin oxidoreductase/NADH oxidase family.</text>
</comment>
<dbReference type="SUPFAM" id="SSF51395">
    <property type="entry name" value="FMN-linked oxidoreductases"/>
    <property type="match status" value="1"/>
</dbReference>
<proteinExistence type="inferred from homology"/>
<dbReference type="Gene3D" id="3.40.50.720">
    <property type="entry name" value="NAD(P)-binding Rossmann-like Domain"/>
    <property type="match status" value="1"/>
</dbReference>
<evidence type="ECO:0000256" key="6">
    <source>
        <dbReference type="ARBA" id="ARBA00022723"/>
    </source>
</evidence>
<keyword evidence="4" id="KW-0285">Flavoprotein</keyword>
<keyword evidence="9" id="KW-0411">Iron-sulfur</keyword>
<dbReference type="Gene3D" id="3.20.20.70">
    <property type="entry name" value="Aldolase class I"/>
    <property type="match status" value="1"/>
</dbReference>
<gene>
    <name evidence="11" type="ORF">R3Q15_01495</name>
</gene>
<dbReference type="InterPro" id="IPR013785">
    <property type="entry name" value="Aldolase_TIM"/>
</dbReference>
<dbReference type="PRINTS" id="PR00368">
    <property type="entry name" value="FADPNR"/>
</dbReference>
<dbReference type="Proteomes" id="UP001185922">
    <property type="component" value="Unassembled WGS sequence"/>
</dbReference>
<name>A0AAE4R2L0_9ACTN</name>
<dbReference type="InterPro" id="IPR001155">
    <property type="entry name" value="OxRdtase_FMN_N"/>
</dbReference>
<evidence type="ECO:0000256" key="1">
    <source>
        <dbReference type="ARBA" id="ARBA00001917"/>
    </source>
</evidence>
<dbReference type="PANTHER" id="PTHR42917:SF2">
    <property type="entry name" value="2,4-DIENOYL-COA REDUCTASE [(2E)-ENOYL-COA-PRODUCING]"/>
    <property type="match status" value="1"/>
</dbReference>
<dbReference type="GO" id="GO:0033543">
    <property type="term" value="P:fatty acid beta-oxidation, unsaturated, even number, reductase/isomerase pathway"/>
    <property type="evidence" value="ECO:0007669"/>
    <property type="project" value="TreeGrafter"/>
</dbReference>
<dbReference type="GO" id="GO:0051536">
    <property type="term" value="F:iron-sulfur cluster binding"/>
    <property type="evidence" value="ECO:0007669"/>
    <property type="project" value="UniProtKB-KW"/>
</dbReference>
<evidence type="ECO:0000256" key="7">
    <source>
        <dbReference type="ARBA" id="ARBA00023002"/>
    </source>
</evidence>
<dbReference type="Pfam" id="PF00724">
    <property type="entry name" value="Oxidored_FMN"/>
    <property type="match status" value="1"/>
</dbReference>
<evidence type="ECO:0000256" key="9">
    <source>
        <dbReference type="ARBA" id="ARBA00023014"/>
    </source>
</evidence>
<organism evidence="11 12">
    <name type="scientific">Gordonia amicalis</name>
    <dbReference type="NCBI Taxonomy" id="89053"/>
    <lineage>
        <taxon>Bacteria</taxon>
        <taxon>Bacillati</taxon>
        <taxon>Actinomycetota</taxon>
        <taxon>Actinomycetes</taxon>
        <taxon>Mycobacteriales</taxon>
        <taxon>Gordoniaceae</taxon>
        <taxon>Gordonia</taxon>
    </lineage>
</organism>
<accession>A0AAE4R2L0</accession>
<evidence type="ECO:0000313" key="11">
    <source>
        <dbReference type="EMBL" id="MDV6310587.1"/>
    </source>
</evidence>
<protein>
    <submittedName>
        <fullName evidence="11">NAD(P)-binding protein</fullName>
    </submittedName>
</protein>
<dbReference type="EMBL" id="JAWLKH010000001">
    <property type="protein sequence ID" value="MDV6310587.1"/>
    <property type="molecule type" value="Genomic_DNA"/>
</dbReference>
<dbReference type="GO" id="GO:0046872">
    <property type="term" value="F:metal ion binding"/>
    <property type="evidence" value="ECO:0007669"/>
    <property type="project" value="UniProtKB-KW"/>
</dbReference>
<evidence type="ECO:0000313" key="12">
    <source>
        <dbReference type="Proteomes" id="UP001185922"/>
    </source>
</evidence>
<dbReference type="InterPro" id="IPR036188">
    <property type="entry name" value="FAD/NAD-bd_sf"/>
</dbReference>
<dbReference type="RefSeq" id="WP_191834400.1">
    <property type="nucleotide sequence ID" value="NZ_CP091855.1"/>
</dbReference>
<evidence type="ECO:0000256" key="4">
    <source>
        <dbReference type="ARBA" id="ARBA00022630"/>
    </source>
</evidence>
<comment type="cofactor">
    <cofactor evidence="2">
        <name>[4Fe-4S] cluster</name>
        <dbReference type="ChEBI" id="CHEBI:49883"/>
    </cofactor>
</comment>
<dbReference type="InterPro" id="IPR051793">
    <property type="entry name" value="NADH:flavin_oxidoreductase"/>
</dbReference>